<dbReference type="RefSeq" id="WP_013300582.1">
    <property type="nucleotide sequence ID" value="NC_014414.1"/>
</dbReference>
<evidence type="ECO:0000256" key="1">
    <source>
        <dbReference type="ARBA" id="ARBA00000083"/>
    </source>
</evidence>
<reference evidence="13 14" key="2">
    <citation type="journal article" date="2011" name="J. Bacteriol.">
        <title>Complete genome sequence of strain HTCC2503T of Parvularcula bermudensis, the type species of the order "Parvularculales" in the class Alphaproteobacteria.</title>
        <authorList>
            <person name="Oh H.M."/>
            <person name="Kang I."/>
            <person name="Vergin K.L."/>
            <person name="Kang D."/>
            <person name="Rhee K.H."/>
            <person name="Giovannoni S.J."/>
            <person name="Cho J.C."/>
        </authorList>
    </citation>
    <scope>NUCLEOTIDE SEQUENCE [LARGE SCALE GENOMIC DNA]</scope>
    <source>
        <strain evidence="14">ATCC BAA-594 / HTCC2503 / KCTC 12087</strain>
    </source>
</reference>
<organism evidence="13 14">
    <name type="scientific">Parvularcula bermudensis (strain ATCC BAA-594 / HTCC2503 / KCTC 12087)</name>
    <dbReference type="NCBI Taxonomy" id="314260"/>
    <lineage>
        <taxon>Bacteria</taxon>
        <taxon>Pseudomonadati</taxon>
        <taxon>Pseudomonadota</taxon>
        <taxon>Alphaproteobacteria</taxon>
        <taxon>Parvularculales</taxon>
        <taxon>Parvularculaceae</taxon>
        <taxon>Parvularcula</taxon>
    </lineage>
</organism>
<dbReference type="PANTHER" id="PTHR43725">
    <property type="entry name" value="UDP-GLUCOSE 4-EPIMERASE"/>
    <property type="match status" value="1"/>
</dbReference>
<dbReference type="AlphaFoldDB" id="E0TGI9"/>
<dbReference type="Pfam" id="PF01370">
    <property type="entry name" value="Epimerase"/>
    <property type="match status" value="1"/>
</dbReference>
<dbReference type="InterPro" id="IPR001509">
    <property type="entry name" value="Epimerase_deHydtase"/>
</dbReference>
<gene>
    <name evidence="13" type="ordered locus">PB2503_07764</name>
</gene>
<evidence type="ECO:0000256" key="3">
    <source>
        <dbReference type="ARBA" id="ARBA00004947"/>
    </source>
</evidence>
<keyword evidence="8" id="KW-0413">Isomerase</keyword>
<dbReference type="KEGG" id="pbr:PB2503_07764"/>
<dbReference type="OrthoDB" id="9801785at2"/>
<protein>
    <recommendedName>
        <fullName evidence="6">UDP-glucose 4-epimerase</fullName>
        <ecNumber evidence="5">5.1.3.2</ecNumber>
    </recommendedName>
    <alternativeName>
        <fullName evidence="11">Galactowaldenase</fullName>
    </alternativeName>
    <alternativeName>
        <fullName evidence="10">UDP-galactose 4-epimerase</fullName>
    </alternativeName>
</protein>
<name>E0TGI9_PARBH</name>
<evidence type="ECO:0000256" key="5">
    <source>
        <dbReference type="ARBA" id="ARBA00013189"/>
    </source>
</evidence>
<dbReference type="UniPathway" id="UPA00214"/>
<dbReference type="GO" id="GO:0003978">
    <property type="term" value="F:UDP-glucose 4-epimerase activity"/>
    <property type="evidence" value="ECO:0007669"/>
    <property type="project" value="UniProtKB-EC"/>
</dbReference>
<dbReference type="Gene3D" id="3.40.50.720">
    <property type="entry name" value="NAD(P)-binding Rossmann-like Domain"/>
    <property type="match status" value="1"/>
</dbReference>
<dbReference type="eggNOG" id="COG1087">
    <property type="taxonomic scope" value="Bacteria"/>
</dbReference>
<comment type="catalytic activity">
    <reaction evidence="1">
        <text>UDP-alpha-D-glucose = UDP-alpha-D-galactose</text>
        <dbReference type="Rhea" id="RHEA:22168"/>
        <dbReference type="ChEBI" id="CHEBI:58885"/>
        <dbReference type="ChEBI" id="CHEBI:66914"/>
        <dbReference type="EC" id="5.1.3.2"/>
    </reaction>
</comment>
<evidence type="ECO:0000256" key="11">
    <source>
        <dbReference type="ARBA" id="ARBA00033067"/>
    </source>
</evidence>
<dbReference type="PANTHER" id="PTHR43725:SF53">
    <property type="entry name" value="UDP-ARABINOSE 4-EPIMERASE 1"/>
    <property type="match status" value="1"/>
</dbReference>
<evidence type="ECO:0000256" key="9">
    <source>
        <dbReference type="ARBA" id="ARBA00023277"/>
    </source>
</evidence>
<dbReference type="Proteomes" id="UP000001302">
    <property type="component" value="Chromosome"/>
</dbReference>
<reference evidence="14" key="1">
    <citation type="submission" date="2010-08" db="EMBL/GenBank/DDBJ databases">
        <title>Genome sequence of Parvularcula bermudensis HTCC2503.</title>
        <authorList>
            <person name="Kang D.-M."/>
            <person name="Oh H.-M."/>
            <person name="Cho J.-C."/>
        </authorList>
    </citation>
    <scope>NUCLEOTIDE SEQUENCE [LARGE SCALE GENOMIC DNA]</scope>
    <source>
        <strain evidence="14">ATCC BAA-594 / HTCC2503 / KCTC 12087</strain>
    </source>
</reference>
<dbReference type="STRING" id="314260.PB2503_07764"/>
<dbReference type="SUPFAM" id="SSF51735">
    <property type="entry name" value="NAD(P)-binding Rossmann-fold domains"/>
    <property type="match status" value="1"/>
</dbReference>
<dbReference type="GO" id="GO:0033499">
    <property type="term" value="P:galactose catabolic process via UDP-galactose, Leloir pathway"/>
    <property type="evidence" value="ECO:0007669"/>
    <property type="project" value="TreeGrafter"/>
</dbReference>
<dbReference type="InterPro" id="IPR005886">
    <property type="entry name" value="UDP_G4E"/>
</dbReference>
<keyword evidence="9" id="KW-0119">Carbohydrate metabolism</keyword>
<comment type="pathway">
    <text evidence="3">Carbohydrate metabolism; galactose metabolism.</text>
</comment>
<keyword evidence="7" id="KW-0520">NAD</keyword>
<accession>E0TGI9</accession>
<dbReference type="Gene3D" id="3.90.25.10">
    <property type="entry name" value="UDP-galactose 4-epimerase, domain 1"/>
    <property type="match status" value="1"/>
</dbReference>
<evidence type="ECO:0000256" key="7">
    <source>
        <dbReference type="ARBA" id="ARBA00023027"/>
    </source>
</evidence>
<comment type="cofactor">
    <cofactor evidence="2">
        <name>NAD(+)</name>
        <dbReference type="ChEBI" id="CHEBI:57540"/>
    </cofactor>
</comment>
<proteinExistence type="inferred from homology"/>
<sequence>MTIAVTGATGYLGSHMLLSLHDRGVDAVGVAESGTLPPALLNHVLLSILSSADVQGLATVFETHDVTGVIHFAGNDATPAGSLIDPMAQYDQILTPTLTALRAATLRGIEHFVFSSTASVYGVPQRMPIREETPLSPISPFGAAMGMAERIVADVCRPACIGTAILRYFNVAGADPNARAGETGHPRHLIKAAAQIATGVLNEPLKIYGNDYNTPDGTCIRDYIHVSDMAEAHATALDHLMAGGGSVTLNCGYGRGISVHEVIAAVQRVTGKTLPTQYAARRQGDAPLLIADTAAIRTALSWVPRYDDIDVIIRSAIQWEEQSRVRAA</sequence>
<dbReference type="NCBIfam" id="TIGR01179">
    <property type="entry name" value="galE"/>
    <property type="match status" value="1"/>
</dbReference>
<evidence type="ECO:0000256" key="6">
    <source>
        <dbReference type="ARBA" id="ARBA00018569"/>
    </source>
</evidence>
<evidence type="ECO:0000313" key="13">
    <source>
        <dbReference type="EMBL" id="ADM09608.1"/>
    </source>
</evidence>
<feature type="domain" description="NAD-dependent epimerase/dehydratase" evidence="12">
    <location>
        <begin position="3"/>
        <end position="252"/>
    </location>
</feature>
<evidence type="ECO:0000256" key="2">
    <source>
        <dbReference type="ARBA" id="ARBA00001911"/>
    </source>
</evidence>
<evidence type="ECO:0000256" key="4">
    <source>
        <dbReference type="ARBA" id="ARBA00007637"/>
    </source>
</evidence>
<keyword evidence="14" id="KW-1185">Reference proteome</keyword>
<dbReference type="InterPro" id="IPR036291">
    <property type="entry name" value="NAD(P)-bd_dom_sf"/>
</dbReference>
<dbReference type="EMBL" id="CP002156">
    <property type="protein sequence ID" value="ADM09608.1"/>
    <property type="molecule type" value="Genomic_DNA"/>
</dbReference>
<evidence type="ECO:0000259" key="12">
    <source>
        <dbReference type="Pfam" id="PF01370"/>
    </source>
</evidence>
<comment type="similarity">
    <text evidence="4">Belongs to the NAD(P)-dependent epimerase/dehydratase family.</text>
</comment>
<dbReference type="HOGENOM" id="CLU_007383_1_10_5"/>
<evidence type="ECO:0000313" key="14">
    <source>
        <dbReference type="Proteomes" id="UP000001302"/>
    </source>
</evidence>
<evidence type="ECO:0000256" key="8">
    <source>
        <dbReference type="ARBA" id="ARBA00023235"/>
    </source>
</evidence>
<evidence type="ECO:0000256" key="10">
    <source>
        <dbReference type="ARBA" id="ARBA00031367"/>
    </source>
</evidence>
<dbReference type="EC" id="5.1.3.2" evidence="5"/>